<dbReference type="HAMAP" id="MF_00278">
    <property type="entry name" value="HisH"/>
    <property type="match status" value="1"/>
</dbReference>
<name>W0DIB5_9AQUI</name>
<dbReference type="GO" id="GO:0004359">
    <property type="term" value="F:glutaminase activity"/>
    <property type="evidence" value="ECO:0007669"/>
    <property type="project" value="UniProtKB-EC"/>
</dbReference>
<dbReference type="KEGG" id="trd:THERU_07915"/>
<evidence type="ECO:0000256" key="8">
    <source>
        <dbReference type="ARBA" id="ARBA00047838"/>
    </source>
</evidence>
<dbReference type="EC" id="4.3.2.10" evidence="10"/>
<dbReference type="PANTHER" id="PTHR42701:SF1">
    <property type="entry name" value="IMIDAZOLE GLYCEROL PHOSPHATE SYNTHASE SUBUNIT HISH"/>
    <property type="match status" value="1"/>
</dbReference>
<dbReference type="OrthoDB" id="9807137at2"/>
<dbReference type="Pfam" id="PF00117">
    <property type="entry name" value="GATase"/>
    <property type="match status" value="1"/>
</dbReference>
<evidence type="ECO:0000259" key="12">
    <source>
        <dbReference type="Pfam" id="PF00117"/>
    </source>
</evidence>
<keyword evidence="5 10" id="KW-0315">Glutamine amidotransferase</keyword>
<feature type="active site" evidence="10 11">
    <location>
        <position position="185"/>
    </location>
</feature>
<dbReference type="PROSITE" id="PS51273">
    <property type="entry name" value="GATASE_TYPE_1"/>
    <property type="match status" value="1"/>
</dbReference>
<keyword evidence="7 10" id="KW-0456">Lyase</keyword>
<comment type="catalytic activity">
    <reaction evidence="9 10">
        <text>L-glutamine + H2O = L-glutamate + NH4(+)</text>
        <dbReference type="Rhea" id="RHEA:15889"/>
        <dbReference type="ChEBI" id="CHEBI:15377"/>
        <dbReference type="ChEBI" id="CHEBI:28938"/>
        <dbReference type="ChEBI" id="CHEBI:29985"/>
        <dbReference type="ChEBI" id="CHEBI:58359"/>
        <dbReference type="EC" id="3.5.1.2"/>
    </reaction>
</comment>
<dbReference type="AlphaFoldDB" id="W0DIB5"/>
<evidence type="ECO:0000256" key="5">
    <source>
        <dbReference type="ARBA" id="ARBA00022962"/>
    </source>
</evidence>
<dbReference type="HOGENOM" id="CLU_071837_2_2_0"/>
<comment type="function">
    <text evidence="10">IGPS catalyzes the conversion of PRFAR and glutamine to IGP, AICAR and glutamate. The HisH subunit catalyzes the hydrolysis of glutamine to glutamate and ammonia as part of the synthesis of IGP and AICAR. The resulting ammonia molecule is channeled to the active site of HisF.</text>
</comment>
<feature type="domain" description="Glutamine amidotransferase" evidence="12">
    <location>
        <begin position="6"/>
        <end position="198"/>
    </location>
</feature>
<evidence type="ECO:0000256" key="9">
    <source>
        <dbReference type="ARBA" id="ARBA00049534"/>
    </source>
</evidence>
<evidence type="ECO:0000313" key="13">
    <source>
        <dbReference type="EMBL" id="AHE96620.1"/>
    </source>
</evidence>
<evidence type="ECO:0000313" key="14">
    <source>
        <dbReference type="Proteomes" id="UP000018914"/>
    </source>
</evidence>
<keyword evidence="6 10" id="KW-0368">Histidine biosynthesis</keyword>
<evidence type="ECO:0000256" key="11">
    <source>
        <dbReference type="PIRSR" id="PIRSR000495-1"/>
    </source>
</evidence>
<evidence type="ECO:0000256" key="4">
    <source>
        <dbReference type="ARBA" id="ARBA00022801"/>
    </source>
</evidence>
<keyword evidence="13" id="KW-0328">Glycosyltransferase</keyword>
<dbReference type="PATRIC" id="fig|75906.3.peg.1526"/>
<dbReference type="NCBIfam" id="TIGR01855">
    <property type="entry name" value="IMP_synth_hisH"/>
    <property type="match status" value="1"/>
</dbReference>
<dbReference type="InterPro" id="IPR029062">
    <property type="entry name" value="Class_I_gatase-like"/>
</dbReference>
<dbReference type="EC" id="3.5.1.2" evidence="10"/>
<dbReference type="PIRSF" id="PIRSF000495">
    <property type="entry name" value="Amidotransf_hisH"/>
    <property type="match status" value="1"/>
</dbReference>
<proteinExistence type="inferred from homology"/>
<reference evidence="13 14" key="1">
    <citation type="submission" date="2013-12" db="EMBL/GenBank/DDBJ databases">
        <authorList>
            <consortium name="DOE Joint Genome Institute"/>
            <person name="Eisen J."/>
            <person name="Huntemann M."/>
            <person name="Han J."/>
            <person name="Chen A."/>
            <person name="Kyrpides N."/>
            <person name="Mavromatis K."/>
            <person name="Markowitz V."/>
            <person name="Palaniappan K."/>
            <person name="Ivanova N."/>
            <person name="Schaumberg A."/>
            <person name="Pati A."/>
            <person name="Liolios K."/>
            <person name="Nordberg H.P."/>
            <person name="Cantor M.N."/>
            <person name="Hua S.X."/>
            <person name="Woyke T."/>
        </authorList>
    </citation>
    <scope>NUCLEOTIDE SEQUENCE [LARGE SCALE GENOMIC DNA]</scope>
    <source>
        <strain evidence="13 14">DSM 23557</strain>
    </source>
</reference>
<accession>W0DIB5</accession>
<dbReference type="RefSeq" id="WP_025306697.1">
    <property type="nucleotide sequence ID" value="NZ_CP007028.1"/>
</dbReference>
<dbReference type="Gene3D" id="3.40.50.880">
    <property type="match status" value="1"/>
</dbReference>
<keyword evidence="10" id="KW-0963">Cytoplasm</keyword>
<dbReference type="GO" id="GO:0000105">
    <property type="term" value="P:L-histidine biosynthetic process"/>
    <property type="evidence" value="ECO:0007669"/>
    <property type="project" value="UniProtKB-UniRule"/>
</dbReference>
<keyword evidence="13" id="KW-0808">Transferase</keyword>
<dbReference type="InterPro" id="IPR010139">
    <property type="entry name" value="Imidazole-glycPsynth_HisH"/>
</dbReference>
<feature type="active site" evidence="10 11">
    <location>
        <position position="183"/>
    </location>
</feature>
<evidence type="ECO:0000256" key="2">
    <source>
        <dbReference type="ARBA" id="ARBA00011152"/>
    </source>
</evidence>
<dbReference type="GO" id="GO:0016829">
    <property type="term" value="F:lyase activity"/>
    <property type="evidence" value="ECO:0007669"/>
    <property type="project" value="UniProtKB-KW"/>
</dbReference>
<dbReference type="Proteomes" id="UP000018914">
    <property type="component" value="Chromosome"/>
</dbReference>
<dbReference type="eggNOG" id="COG0118">
    <property type="taxonomic scope" value="Bacteria"/>
</dbReference>
<dbReference type="InterPro" id="IPR017926">
    <property type="entry name" value="GATASE"/>
</dbReference>
<keyword evidence="3 10" id="KW-0028">Amino-acid biosynthesis</keyword>
<dbReference type="CDD" id="cd01748">
    <property type="entry name" value="GATase1_IGP_Synthase"/>
    <property type="match status" value="1"/>
</dbReference>
<dbReference type="GO" id="GO:0000107">
    <property type="term" value="F:imidazoleglycerol-phosphate synthase activity"/>
    <property type="evidence" value="ECO:0007669"/>
    <property type="project" value="UniProtKB-UniRule"/>
</dbReference>
<dbReference type="STRING" id="75906.THERU_07915"/>
<evidence type="ECO:0000256" key="10">
    <source>
        <dbReference type="HAMAP-Rule" id="MF_00278"/>
    </source>
</evidence>
<organism evidence="14">
    <name type="scientific">Thermocrinis ruber</name>
    <dbReference type="NCBI Taxonomy" id="75906"/>
    <lineage>
        <taxon>Bacteria</taxon>
        <taxon>Pseudomonadati</taxon>
        <taxon>Aquificota</taxon>
        <taxon>Aquificia</taxon>
        <taxon>Aquificales</taxon>
        <taxon>Aquificaceae</taxon>
        <taxon>Thermocrinis</taxon>
    </lineage>
</organism>
<dbReference type="EMBL" id="CP007028">
    <property type="protein sequence ID" value="AHE96620.1"/>
    <property type="molecule type" value="Genomic_DNA"/>
</dbReference>
<dbReference type="PANTHER" id="PTHR42701">
    <property type="entry name" value="IMIDAZOLE GLYCEROL PHOSPHATE SYNTHASE SUBUNIT HISH"/>
    <property type="match status" value="1"/>
</dbReference>
<evidence type="ECO:0000256" key="7">
    <source>
        <dbReference type="ARBA" id="ARBA00023239"/>
    </source>
</evidence>
<evidence type="ECO:0000256" key="6">
    <source>
        <dbReference type="ARBA" id="ARBA00023102"/>
    </source>
</evidence>
<comment type="pathway">
    <text evidence="1 10">Amino-acid biosynthesis; L-histidine biosynthesis; L-histidine from 5-phospho-alpha-D-ribose 1-diphosphate: step 5/9.</text>
</comment>
<dbReference type="SUPFAM" id="SSF52317">
    <property type="entry name" value="Class I glutamine amidotransferase-like"/>
    <property type="match status" value="1"/>
</dbReference>
<feature type="active site" description="Nucleophile" evidence="10 11">
    <location>
        <position position="81"/>
    </location>
</feature>
<gene>
    <name evidence="10 13" type="primary">hisH</name>
    <name evidence="13" type="ORF">THERU_07915</name>
</gene>
<evidence type="ECO:0000256" key="1">
    <source>
        <dbReference type="ARBA" id="ARBA00005091"/>
    </source>
</evidence>
<keyword evidence="4 10" id="KW-0378">Hydrolase</keyword>
<comment type="subunit">
    <text evidence="2 10">Heterodimer of HisH and HisF.</text>
</comment>
<keyword evidence="14" id="KW-1185">Reference proteome</keyword>
<protein>
    <recommendedName>
        <fullName evidence="10">Imidazole glycerol phosphate synthase subunit HisH</fullName>
        <ecNumber evidence="10">4.3.2.10</ecNumber>
    </recommendedName>
    <alternativeName>
        <fullName evidence="10">IGP synthase glutaminase subunit</fullName>
        <ecNumber evidence="10">3.5.1.2</ecNumber>
    </alternativeName>
    <alternativeName>
        <fullName evidence="10">IGP synthase subunit HisH</fullName>
    </alternativeName>
    <alternativeName>
        <fullName evidence="10">ImGP synthase subunit HisH</fullName>
        <shortName evidence="10">IGPS subunit HisH</shortName>
    </alternativeName>
</protein>
<dbReference type="UniPathway" id="UPA00031">
    <property type="reaction ID" value="UER00010"/>
</dbReference>
<comment type="subcellular location">
    <subcellularLocation>
        <location evidence="10">Cytoplasm</location>
    </subcellularLocation>
</comment>
<evidence type="ECO:0000256" key="3">
    <source>
        <dbReference type="ARBA" id="ARBA00022605"/>
    </source>
</evidence>
<comment type="catalytic activity">
    <reaction evidence="8 10">
        <text>5-[(5-phospho-1-deoxy-D-ribulos-1-ylimino)methylamino]-1-(5-phospho-beta-D-ribosyl)imidazole-4-carboxamide + L-glutamine = D-erythro-1-(imidazol-4-yl)glycerol 3-phosphate + 5-amino-1-(5-phospho-beta-D-ribosyl)imidazole-4-carboxamide + L-glutamate + H(+)</text>
        <dbReference type="Rhea" id="RHEA:24793"/>
        <dbReference type="ChEBI" id="CHEBI:15378"/>
        <dbReference type="ChEBI" id="CHEBI:29985"/>
        <dbReference type="ChEBI" id="CHEBI:58278"/>
        <dbReference type="ChEBI" id="CHEBI:58359"/>
        <dbReference type="ChEBI" id="CHEBI:58475"/>
        <dbReference type="ChEBI" id="CHEBI:58525"/>
        <dbReference type="EC" id="4.3.2.10"/>
    </reaction>
</comment>
<dbReference type="GO" id="GO:0005737">
    <property type="term" value="C:cytoplasm"/>
    <property type="evidence" value="ECO:0007669"/>
    <property type="project" value="UniProtKB-SubCell"/>
</dbReference>
<sequence>MDYTALIDYGMGNLRSVEKALEYVGLKVIRTSDADVVKGARAVVLPGVGAFRDAMENLHRLNLYGPILSHIEKGKPFLGICLGLQLLFERSFEFGEEKGFGVLEGEVVLLPPKVKIPHIGWNQLWKKKNSSLLEGIKDGDFVYFVHSYRVVPKRAEVILTTTDYGEEFVSSVEYENIFAVQFHPEKSQRVGLKILQNWALAKGLIYNF</sequence>